<evidence type="ECO:0000313" key="2">
    <source>
        <dbReference type="EMBL" id="DAE92003.1"/>
    </source>
</evidence>
<protein>
    <submittedName>
        <fullName evidence="2">Uncharacterized protein</fullName>
    </submittedName>
</protein>
<organism evidence="2">
    <name type="scientific">Podoviridae sp. ctXdu7</name>
    <dbReference type="NCBI Taxonomy" id="2827618"/>
    <lineage>
        <taxon>Viruses</taxon>
        <taxon>Duplodnaviria</taxon>
        <taxon>Heunggongvirae</taxon>
        <taxon>Uroviricota</taxon>
        <taxon>Caudoviricetes</taxon>
    </lineage>
</organism>
<dbReference type="EMBL" id="BK057792">
    <property type="protein sequence ID" value="DAE92003.1"/>
    <property type="molecule type" value="Genomic_DNA"/>
</dbReference>
<evidence type="ECO:0000256" key="1">
    <source>
        <dbReference type="SAM" id="Phobius"/>
    </source>
</evidence>
<feature type="transmembrane region" description="Helical" evidence="1">
    <location>
        <begin position="608"/>
        <end position="632"/>
    </location>
</feature>
<keyword evidence="1" id="KW-1133">Transmembrane helix</keyword>
<feature type="transmembrane region" description="Helical" evidence="1">
    <location>
        <begin position="533"/>
        <end position="559"/>
    </location>
</feature>
<name>A0A8S5RRL6_9CAUD</name>
<reference evidence="2" key="1">
    <citation type="journal article" date="2021" name="Proc. Natl. Acad. Sci. U.S.A.">
        <title>A Catalog of Tens of Thousands of Viruses from Human Metagenomes Reveals Hidden Associations with Chronic Diseases.</title>
        <authorList>
            <person name="Tisza M.J."/>
            <person name="Buck C.B."/>
        </authorList>
    </citation>
    <scope>NUCLEOTIDE SEQUENCE</scope>
    <source>
        <strain evidence="2">CtXdu7</strain>
    </source>
</reference>
<accession>A0A8S5RRL6</accession>
<keyword evidence="1" id="KW-0472">Membrane</keyword>
<keyword evidence="1" id="KW-0812">Transmembrane</keyword>
<feature type="transmembrane region" description="Helical" evidence="1">
    <location>
        <begin position="571"/>
        <end position="596"/>
    </location>
</feature>
<sequence length="763" mass="86716">MGLFGSKTKIYVSSVVYNMAGDDYEKFLPSTLVFGAIQNVPNMGTFMMNNLFSGSGIRLRRFYTWALRSGYTNHIGLGTSTFYPDIPIRKEDLYPILVSLVNLQENQTLDILEASIDWYDISYIADIWVYNNRPDMINDPYSVEEFITITGSHREKRKGEDGYYWVTILDKRSDIKITFSSGSSVIITSTQYPKDKKYLILSYKVDTYQKDPTTGINNIIATKQYYEYYAEGTGKSYYDSFFKKANPIEKSYFPYIPLRQDKQFYSDSFYPDTYNWIRKAYKKVTGSQNNSNFNKLLKNLKDNKELNSIQYAYIQFGSSINSKNMENKKYIYEYFYNLYLNENLFNNSIGSSNSSLISIIKSTRNKTIEIKSDYGIAAFNTRINYKISDFKIKNGKIFPGARKNKYSIERARESYESKEWVEDGGDSGTGHWVTVTNYENIVYMRKQISDNRYEEIRFTKLTYDNIIYSGKAVSYDAYKELGEEDESGFIIPLEYNSFKEIGLINSTDFATHCNYIVFNAYVKKKVRWYQSGIFKVFVAIVAITLSWSGLGELIAGMYYSAMFTAGMITSAAGAAAATTIAYSLAAITVALGGMMFNKFVMPIIFKAFTAIFGEVAGKILATVAVLVASYMIGKGDIDLNGCWGELCSCANILKLGVATLNSYSDYINSSAQKWMNASTKLMNEYSSTMQDISDRTKELMGKNSLIGMSYVNALYKDFMGFSGESPDSFLNRTSTIISTDMSLDLIHNYPTYTLALPLTGVSR</sequence>
<proteinExistence type="predicted"/>